<organism evidence="2 3">
    <name type="scientific">Streptomyces paludis</name>
    <dbReference type="NCBI Taxonomy" id="2282738"/>
    <lineage>
        <taxon>Bacteria</taxon>
        <taxon>Bacillati</taxon>
        <taxon>Actinomycetota</taxon>
        <taxon>Actinomycetes</taxon>
        <taxon>Kitasatosporales</taxon>
        <taxon>Streptomycetaceae</taxon>
        <taxon>Streptomyces</taxon>
    </lineage>
</organism>
<sequence length="283" mass="30713">MTHVLLVRLAAPLQSWGAMSRFSRRDTHSRPTKSAVLGLCAAALGRDRTAPLDDLAGLVFGVRADHPGIPLRDYHTVGAGTYPLRPRDIITDHRRAAAVSASLDAATGCHFGHHELTDWYGAPKKIATDPSSGNLVSGELSRTALITERWYLADAAFVAGLQHEDKGWLEEIAYALEHPKYLLWLGRKSCPPSGTLAGGILPGTLGEAFAAKRLLPGPGGDEDSAPRRGPWAWIQQPPSTPGATPVRDQPVSFDPLRRVHTTRWEIRTRIAIAPTATEWDVIP</sequence>
<evidence type="ECO:0000256" key="1">
    <source>
        <dbReference type="ARBA" id="ARBA00023118"/>
    </source>
</evidence>
<reference evidence="3" key="1">
    <citation type="submission" date="2018-07" db="EMBL/GenBank/DDBJ databases">
        <authorList>
            <person name="Zhao J."/>
        </authorList>
    </citation>
    <scope>NUCLEOTIDE SEQUENCE [LARGE SCALE GENOMIC DNA]</scope>
    <source>
        <strain evidence="3">GSSD-12</strain>
    </source>
</reference>
<dbReference type="GO" id="GO:0051607">
    <property type="term" value="P:defense response to virus"/>
    <property type="evidence" value="ECO:0007669"/>
    <property type="project" value="UniProtKB-KW"/>
</dbReference>
<dbReference type="GO" id="GO:0043571">
    <property type="term" value="P:maintenance of CRISPR repeat elements"/>
    <property type="evidence" value="ECO:0007669"/>
    <property type="project" value="InterPro"/>
</dbReference>
<dbReference type="GO" id="GO:0003723">
    <property type="term" value="F:RNA binding"/>
    <property type="evidence" value="ECO:0007669"/>
    <property type="project" value="InterPro"/>
</dbReference>
<dbReference type="RefSeq" id="WP_114659996.1">
    <property type="nucleotide sequence ID" value="NZ_CP031194.1"/>
</dbReference>
<evidence type="ECO:0000313" key="2">
    <source>
        <dbReference type="EMBL" id="AXG78656.1"/>
    </source>
</evidence>
<dbReference type="CDD" id="cd09645">
    <property type="entry name" value="Cas5_I-E"/>
    <property type="match status" value="1"/>
</dbReference>
<dbReference type="Gene3D" id="3.30.70.2660">
    <property type="match status" value="1"/>
</dbReference>
<keyword evidence="3" id="KW-1185">Reference proteome</keyword>
<accession>A0A345HPN2</accession>
<dbReference type="InterPro" id="IPR021124">
    <property type="entry name" value="CRISPR-assoc_prot_Cas5"/>
</dbReference>
<dbReference type="InterPro" id="IPR013422">
    <property type="entry name" value="CRISPR-assoc_prot_Cas5_N"/>
</dbReference>
<dbReference type="AlphaFoldDB" id="A0A345HPN2"/>
<dbReference type="NCBIfam" id="TIGR01868">
    <property type="entry name" value="casD_Cas5e"/>
    <property type="match status" value="1"/>
</dbReference>
<keyword evidence="1" id="KW-0051">Antiviral defense</keyword>
<evidence type="ECO:0000313" key="3">
    <source>
        <dbReference type="Proteomes" id="UP000253868"/>
    </source>
</evidence>
<dbReference type="KEGG" id="spad:DVK44_14100"/>
<dbReference type="EMBL" id="CP031194">
    <property type="protein sequence ID" value="AXG78656.1"/>
    <property type="molecule type" value="Genomic_DNA"/>
</dbReference>
<proteinExistence type="predicted"/>
<dbReference type="InterPro" id="IPR010147">
    <property type="entry name" value="CRISPR-assoc_prot_CasD"/>
</dbReference>
<gene>
    <name evidence="2" type="primary">cas5e</name>
    <name evidence="2" type="ORF">DVK44_14100</name>
</gene>
<name>A0A345HPN2_9ACTN</name>
<dbReference type="Pfam" id="PF09704">
    <property type="entry name" value="Cas_Cas5d"/>
    <property type="match status" value="1"/>
</dbReference>
<dbReference type="Proteomes" id="UP000253868">
    <property type="component" value="Chromosome"/>
</dbReference>
<dbReference type="OrthoDB" id="3189549at2"/>
<dbReference type="NCBIfam" id="TIGR02593">
    <property type="entry name" value="CRISPR_cas5"/>
    <property type="match status" value="1"/>
</dbReference>
<protein>
    <submittedName>
        <fullName evidence="2">Type I-E CRISPR-associated protein Cas5/CasD</fullName>
    </submittedName>
</protein>